<evidence type="ECO:0000256" key="2">
    <source>
        <dbReference type="ARBA" id="ARBA00022525"/>
    </source>
</evidence>
<dbReference type="Proteomes" id="UP000054047">
    <property type="component" value="Unassembled WGS sequence"/>
</dbReference>
<dbReference type="FunFam" id="2.10.25.10:FF:000106">
    <property type="entry name" value="Heparan sulfate proteoglycan 2"/>
    <property type="match status" value="1"/>
</dbReference>
<feature type="disulfide bond" evidence="10">
    <location>
        <begin position="180"/>
        <end position="189"/>
    </location>
</feature>
<keyword evidence="7 10" id="KW-1015">Disulfide bond</keyword>
<dbReference type="GO" id="GO:0005604">
    <property type="term" value="C:basement membrane"/>
    <property type="evidence" value="ECO:0007669"/>
    <property type="project" value="UniProtKB-SubCell"/>
</dbReference>
<dbReference type="InterPro" id="IPR056863">
    <property type="entry name" value="LMN_ATRN_NET-like_EGF"/>
</dbReference>
<organism evidence="13 14">
    <name type="scientific">Ancylostoma duodenale</name>
    <dbReference type="NCBI Taxonomy" id="51022"/>
    <lineage>
        <taxon>Eukaryota</taxon>
        <taxon>Metazoa</taxon>
        <taxon>Ecdysozoa</taxon>
        <taxon>Nematoda</taxon>
        <taxon>Chromadorea</taxon>
        <taxon>Rhabditida</taxon>
        <taxon>Rhabditina</taxon>
        <taxon>Rhabditomorpha</taxon>
        <taxon>Strongyloidea</taxon>
        <taxon>Ancylostomatidae</taxon>
        <taxon>Ancylostomatinae</taxon>
        <taxon>Ancylostoma</taxon>
    </lineage>
</organism>
<sequence>MKITENFLSSTGVPITRSELMMILHSLQNITIKASYYSSPQSAQLIEFGLEISGENLPPSVIMASSVEQCFCPAPYSGPSCQHCAPGYYRVQTGSFLGACVPCECNGHSGSCDPDTGVCFDCQHSTHGDHCELCEEGHYGNATDGSPYSCMPCQCPFSPTNNFATGCQVSEYGQLLSCDCKPGYAGDRCDRCAAGYFGEPQRPGGSCKPCDCNNNNNLTDSRACHPITGDCYLCENNTDGRRCSMEMPSQRKTAQPALAISAAPLSAIIRLAPANASQTLRARIVTDAWQTTGDSLAVLDVIRVTAASQRLPLNAMEKLANARVDQERLDYAVNTVNTVSGTMESMDVRNAIVKPIYPWVPYAMYAPVNATVRKEPLVPDVTNVYSLI</sequence>
<dbReference type="PROSITE" id="PS50027">
    <property type="entry name" value="EGF_LAM_2"/>
    <property type="match status" value="2"/>
</dbReference>
<feature type="disulfide bond" evidence="10">
    <location>
        <begin position="122"/>
        <end position="131"/>
    </location>
</feature>
<evidence type="ECO:0000313" key="14">
    <source>
        <dbReference type="Proteomes" id="UP000054047"/>
    </source>
</evidence>
<dbReference type="EMBL" id="KN731527">
    <property type="protein sequence ID" value="KIH59871.1"/>
    <property type="molecule type" value="Genomic_DNA"/>
</dbReference>
<accession>A0A0C2GS91</accession>
<evidence type="ECO:0000256" key="3">
    <source>
        <dbReference type="ARBA" id="ARBA00022530"/>
    </source>
</evidence>
<evidence type="ECO:0000256" key="7">
    <source>
        <dbReference type="ARBA" id="ARBA00023157"/>
    </source>
</evidence>
<dbReference type="FunFam" id="2.10.25.10:FF:000561">
    <property type="entry name" value="Wing blister, isoform B"/>
    <property type="match status" value="1"/>
</dbReference>
<dbReference type="OrthoDB" id="10011303at2759"/>
<keyword evidence="9 10" id="KW-0424">Laminin EGF-like domain</keyword>
<dbReference type="Gene3D" id="2.10.25.10">
    <property type="entry name" value="Laminin"/>
    <property type="match status" value="4"/>
</dbReference>
<evidence type="ECO:0000256" key="6">
    <source>
        <dbReference type="ARBA" id="ARBA00022869"/>
    </source>
</evidence>
<dbReference type="GO" id="GO:0005201">
    <property type="term" value="F:extracellular matrix structural constituent"/>
    <property type="evidence" value="ECO:0007669"/>
    <property type="project" value="TreeGrafter"/>
</dbReference>
<dbReference type="PROSITE" id="PS51115">
    <property type="entry name" value="LAMININ_IVA"/>
    <property type="match status" value="1"/>
</dbReference>
<evidence type="ECO:0000256" key="1">
    <source>
        <dbReference type="ARBA" id="ARBA00004302"/>
    </source>
</evidence>
<dbReference type="GO" id="GO:0009888">
    <property type="term" value="P:tissue development"/>
    <property type="evidence" value="ECO:0007669"/>
    <property type="project" value="TreeGrafter"/>
</dbReference>
<keyword evidence="3" id="KW-0272">Extracellular matrix</keyword>
<evidence type="ECO:0000256" key="4">
    <source>
        <dbReference type="ARBA" id="ARBA00022729"/>
    </source>
</evidence>
<evidence type="ECO:0000256" key="5">
    <source>
        <dbReference type="ARBA" id="ARBA00022737"/>
    </source>
</evidence>
<dbReference type="Pfam" id="PF00053">
    <property type="entry name" value="EGF_laminin"/>
    <property type="match status" value="3"/>
</dbReference>
<keyword evidence="5" id="KW-0677">Repeat</keyword>
<dbReference type="FunFam" id="2.10.25.10:FF:000188">
    <property type="entry name" value="Laminin subunit gamma 2"/>
    <property type="match status" value="1"/>
</dbReference>
<comment type="caution">
    <text evidence="10">Lacks conserved residue(s) required for the propagation of feature annotation.</text>
</comment>
<feature type="domain" description="Laminin EGF-like" evidence="11">
    <location>
        <begin position="103"/>
        <end position="152"/>
    </location>
</feature>
<keyword evidence="6" id="KW-0084">Basement membrane</keyword>
<keyword evidence="4" id="KW-0732">Signal</keyword>
<keyword evidence="8" id="KW-0325">Glycoprotein</keyword>
<keyword evidence="2" id="KW-0964">Secreted</keyword>
<evidence type="ECO:0000259" key="12">
    <source>
        <dbReference type="PROSITE" id="PS51115"/>
    </source>
</evidence>
<evidence type="ECO:0000256" key="9">
    <source>
        <dbReference type="ARBA" id="ARBA00023292"/>
    </source>
</evidence>
<protein>
    <submittedName>
        <fullName evidence="13">Laminin EGF-like protein</fullName>
    </submittedName>
</protein>
<dbReference type="SMART" id="SM00180">
    <property type="entry name" value="EGF_Lam"/>
    <property type="match status" value="4"/>
</dbReference>
<dbReference type="InterPro" id="IPR050440">
    <property type="entry name" value="Laminin/Netrin_ECM"/>
</dbReference>
<dbReference type="Pfam" id="PF00052">
    <property type="entry name" value="Laminin_B"/>
    <property type="match status" value="1"/>
</dbReference>
<proteinExistence type="predicted"/>
<gene>
    <name evidence="13" type="ORF">ANCDUO_09886</name>
</gene>
<dbReference type="GO" id="GO:0009887">
    <property type="term" value="P:animal organ morphogenesis"/>
    <property type="evidence" value="ECO:0007669"/>
    <property type="project" value="TreeGrafter"/>
</dbReference>
<feature type="domain" description="Laminin EGF-like" evidence="11">
    <location>
        <begin position="153"/>
        <end position="209"/>
    </location>
</feature>
<keyword evidence="14" id="KW-1185">Reference proteome</keyword>
<dbReference type="PANTHER" id="PTHR10574:SF406">
    <property type="entry name" value="LAMININ SUBUNIT ALPHA 5"/>
    <property type="match status" value="1"/>
</dbReference>
<dbReference type="CDD" id="cd00055">
    <property type="entry name" value="EGF_Lam"/>
    <property type="match status" value="3"/>
</dbReference>
<evidence type="ECO:0000256" key="8">
    <source>
        <dbReference type="ARBA" id="ARBA00023180"/>
    </source>
</evidence>
<evidence type="ECO:0000256" key="10">
    <source>
        <dbReference type="PROSITE-ProRule" id="PRU00460"/>
    </source>
</evidence>
<dbReference type="InterPro" id="IPR000034">
    <property type="entry name" value="Laminin_IV"/>
</dbReference>
<dbReference type="GO" id="GO:0007411">
    <property type="term" value="P:axon guidance"/>
    <property type="evidence" value="ECO:0007669"/>
    <property type="project" value="TreeGrafter"/>
</dbReference>
<dbReference type="AlphaFoldDB" id="A0A0C2GS91"/>
<feature type="domain" description="Laminin IV type A" evidence="12">
    <location>
        <begin position="1"/>
        <end position="69"/>
    </location>
</feature>
<evidence type="ECO:0000313" key="13">
    <source>
        <dbReference type="EMBL" id="KIH59871.1"/>
    </source>
</evidence>
<dbReference type="PANTHER" id="PTHR10574">
    <property type="entry name" value="NETRIN/LAMININ-RELATED"/>
    <property type="match status" value="1"/>
</dbReference>
<evidence type="ECO:0000259" key="11">
    <source>
        <dbReference type="PROSITE" id="PS50027"/>
    </source>
</evidence>
<dbReference type="InterPro" id="IPR002049">
    <property type="entry name" value="LE_dom"/>
</dbReference>
<reference evidence="13 14" key="1">
    <citation type="submission" date="2013-12" db="EMBL/GenBank/DDBJ databases">
        <title>Draft genome of the parsitic nematode Ancylostoma duodenale.</title>
        <authorList>
            <person name="Mitreva M."/>
        </authorList>
    </citation>
    <scope>NUCLEOTIDE SEQUENCE [LARGE SCALE GENOMIC DNA]</scope>
    <source>
        <strain evidence="13 14">Zhejiang</strain>
    </source>
</reference>
<dbReference type="Pfam" id="PF24973">
    <property type="entry name" value="EGF_LMN_ATRN"/>
    <property type="match status" value="1"/>
</dbReference>
<name>A0A0C2GS91_9BILA</name>
<dbReference type="PROSITE" id="PS01248">
    <property type="entry name" value="EGF_LAM_1"/>
    <property type="match status" value="1"/>
</dbReference>
<comment type="subcellular location">
    <subcellularLocation>
        <location evidence="1">Secreted</location>
        <location evidence="1">Extracellular space</location>
        <location evidence="1">Extracellular matrix</location>
        <location evidence="1">Basement membrane</location>
    </subcellularLocation>
</comment>
<dbReference type="SUPFAM" id="SSF57196">
    <property type="entry name" value="EGF/Laminin"/>
    <property type="match status" value="3"/>
</dbReference>